<feature type="compositionally biased region" description="Low complexity" evidence="1">
    <location>
        <begin position="48"/>
        <end position="57"/>
    </location>
</feature>
<feature type="compositionally biased region" description="Basic residues" evidence="1">
    <location>
        <begin position="319"/>
        <end position="337"/>
    </location>
</feature>
<dbReference type="EMBL" id="CAEQ01000777">
    <property type="protein sequence ID" value="CCD12555.1"/>
    <property type="molecule type" value="Genomic_DNA"/>
</dbReference>
<dbReference type="VEuPathDB" id="TriTrypDB:TcIL3000_0_34250"/>
<feature type="region of interest" description="Disordered" evidence="1">
    <location>
        <begin position="577"/>
        <end position="813"/>
    </location>
</feature>
<feature type="compositionally biased region" description="Low complexity" evidence="1">
    <location>
        <begin position="702"/>
        <end position="715"/>
    </location>
</feature>
<feature type="compositionally biased region" description="Basic and acidic residues" evidence="1">
    <location>
        <begin position="370"/>
        <end position="387"/>
    </location>
</feature>
<name>F9W5V2_TRYCI</name>
<accession>F9W5V2</accession>
<feature type="compositionally biased region" description="Basic and acidic residues" evidence="1">
    <location>
        <begin position="762"/>
        <end position="775"/>
    </location>
</feature>
<feature type="compositionally biased region" description="Gly residues" evidence="1">
    <location>
        <begin position="675"/>
        <end position="686"/>
    </location>
</feature>
<feature type="region of interest" description="Disordered" evidence="1">
    <location>
        <begin position="961"/>
        <end position="980"/>
    </location>
</feature>
<feature type="compositionally biased region" description="Basic and acidic residues" evidence="1">
    <location>
        <begin position="585"/>
        <end position="602"/>
    </location>
</feature>
<comment type="caution">
    <text evidence="2">The sequence shown here is derived from an EMBL/GenBank/DDBJ whole genome shotgun (WGS) entry which is preliminary data.</text>
</comment>
<keyword evidence="3" id="KW-1185">Reference proteome</keyword>
<gene>
    <name evidence="2" type="ORF">TCIL3000_0_34250</name>
</gene>
<protein>
    <submittedName>
        <fullName evidence="2">WGS project CAEQ00000000 data, annotated contig 1383</fullName>
    </submittedName>
</protein>
<feature type="region of interest" description="Disordered" evidence="1">
    <location>
        <begin position="41"/>
        <end position="121"/>
    </location>
</feature>
<sequence>MMRHTMYRKHVQEVTEAYESLCMTKEDAVLSHVCEAPQQVVEQPPSLPQQDQTQQQQSGVKDTPQEGDGAVGEMPNNEGNRSSGTFDGSTHWGDSGSTSPCPAVTEGVKTDPPGGLPVRESPSVLDYVSCADERGSPMSDLYLGLKSSKANVTPSPSTSIRPQYGVLSIDSQESLSVVRQTGRVESTTSFGAGLTSQNSKEASGPVTLSGADPCGVTTESMPTVMESGQADNIKKQVPRRSLKQSSPRRPGGSTTTSTQIGLEPMHPNNNNNGGCDNATDVRSNGGIVSAISDNETEGIEHRPTDQALNEDDGPSVHSQRSHSPRSPRSPRRARPGHALRPAEGSQPSVTSRIKKAPSAADDGVSKGRKKEPVASKATRETRSKEPNSKGPIAPSSLPAQGEVAQAADPLNSRDVSRNTGLSTQPEAASRQETSSMASHGPQVAELARRYGSLHVSILELDELLHMLAPGEDGGEQSPMKFNVSDLGEKPGVLVEYVSDVIKMDTGLLKQLLQHVRRHLHTSGDVNTGGLCAQAGEGVDVVSRRDSQMLAAHSEEVPQSAVKSLQPQVGDATDLLSTSAVAGSSEPRRADDSRLSNKVREAVKAASPLHEASHAISGDETGPGEAVAQRTTPAAAPDQRGSSPEGKGSGGRTAPRAKYPAGAAQHKAVQPATAGTPGGRRALGGKAGQASSPLTALSEGRTPSVSQVPQDSVVYSTASVSRGATPNAQEDRNVRGSSTELGHLDCSPSQGTQNMEPSSTRGPTRDNVKGSPRLREYWGSTVSRGAGSRIRQRPGMSRDAGPAAGDKSSDATPVDVSETVHTGFPVTSLPHLAHHPRQGLPPTVASARQMEHRIPWHASVIRVELTDDVEDKRPLRAREGPSTFSGIQNNFSLIQRRGTSWMPAAEHPLASNRTPPKRMEERPISPYQIPTDKDRQKLLSDVLSGFGSDVRGSSYYNYSALRGPAQQVKPEPPREAPSQVGDRLGKVNMYCFDMPRLCPTPSNDAHFRSLCKLIAPRLPKQPSRQPVRTSRPLSRPLAMLNTANVGLPPMPDPAGCPPSHTEGRLEIRTTVDDEPKKRAGTASLSSLIRNRARKQLAHFEIPRVDISLDGGISPGSLSSSEGHTLEEFCIERGLLRCFSRLCQSTLGRFLVNSSYYRNVVRGHLRKSRCGKLSSGWTSKIPNSLIKRRIQQFTTNRVRAQRSTAKRPKGAIFVKQHGASWGCREDKSTWVLVPLEVRGLGGFHPTAVVPRTEFQMS</sequence>
<dbReference type="AlphaFoldDB" id="F9W5V2"/>
<evidence type="ECO:0000313" key="2">
    <source>
        <dbReference type="EMBL" id="CCD12555.1"/>
    </source>
</evidence>
<evidence type="ECO:0000313" key="3">
    <source>
        <dbReference type="Proteomes" id="UP000000702"/>
    </source>
</evidence>
<feature type="compositionally biased region" description="Polar residues" evidence="1">
    <location>
        <begin position="716"/>
        <end position="727"/>
    </location>
</feature>
<feature type="compositionally biased region" description="Polar residues" evidence="1">
    <location>
        <begin position="417"/>
        <end position="437"/>
    </location>
</feature>
<dbReference type="OMA" id="TMELMAR"/>
<organism evidence="2 3">
    <name type="scientific">Trypanosoma congolense (strain IL3000)</name>
    <dbReference type="NCBI Taxonomy" id="1068625"/>
    <lineage>
        <taxon>Eukaryota</taxon>
        <taxon>Discoba</taxon>
        <taxon>Euglenozoa</taxon>
        <taxon>Kinetoplastea</taxon>
        <taxon>Metakinetoplastina</taxon>
        <taxon>Trypanosomatida</taxon>
        <taxon>Trypanosomatidae</taxon>
        <taxon>Trypanosoma</taxon>
        <taxon>Nannomonas</taxon>
    </lineage>
</organism>
<evidence type="ECO:0000256" key="1">
    <source>
        <dbReference type="SAM" id="MobiDB-lite"/>
    </source>
</evidence>
<reference evidence="3" key="1">
    <citation type="submission" date="2011-07" db="EMBL/GenBank/DDBJ databases">
        <title>Divergent evolution of antigenic variation in African trypanosomes.</title>
        <authorList>
            <person name="Jackson A.P."/>
            <person name="Berry A."/>
            <person name="Allison H.C."/>
            <person name="Burton P."/>
            <person name="Anderson J."/>
            <person name="Aslett M."/>
            <person name="Brown R."/>
            <person name="Corton N."/>
            <person name="Harris D."/>
            <person name="Hauser H."/>
            <person name="Gamble J."/>
            <person name="Gilderthorp R."/>
            <person name="McQuillan J."/>
            <person name="Quail M.A."/>
            <person name="Sanders M."/>
            <person name="Van Tonder A."/>
            <person name="Ginger M.L."/>
            <person name="Donelson J.E."/>
            <person name="Field M.C."/>
            <person name="Barry J.D."/>
            <person name="Berriman M."/>
            <person name="Hertz-Fowler C."/>
        </authorList>
    </citation>
    <scope>NUCLEOTIDE SEQUENCE [LARGE SCALE GENOMIC DNA]</scope>
    <source>
        <strain evidence="3">IL3000</strain>
    </source>
</reference>
<feature type="compositionally biased region" description="Polar residues" evidence="1">
    <location>
        <begin position="746"/>
        <end position="761"/>
    </location>
</feature>
<feature type="compositionally biased region" description="Polar residues" evidence="1">
    <location>
        <begin position="77"/>
        <end position="88"/>
    </location>
</feature>
<proteinExistence type="predicted"/>
<reference evidence="2 3" key="2">
    <citation type="journal article" date="2012" name="Proc. Natl. Acad. Sci. U.S.A.">
        <title>Antigenic diversity is generated by distinct evolutionary mechanisms in African trypanosome species.</title>
        <authorList>
            <person name="Jackson A.P."/>
            <person name="Berry A."/>
            <person name="Aslett M."/>
            <person name="Allison H.C."/>
            <person name="Burton P."/>
            <person name="Vavrova-Anderson J."/>
            <person name="Brown R."/>
            <person name="Browne H."/>
            <person name="Corton N."/>
            <person name="Hauser H."/>
            <person name="Gamble J."/>
            <person name="Gilderthorp R."/>
            <person name="Marcello L."/>
            <person name="McQuillan J."/>
            <person name="Otto T.D."/>
            <person name="Quail M.A."/>
            <person name="Sanders M.J."/>
            <person name="van Tonder A."/>
            <person name="Ginger M.L."/>
            <person name="Field M.C."/>
            <person name="Barry J.D."/>
            <person name="Hertz-Fowler C."/>
            <person name="Berriman M."/>
        </authorList>
    </citation>
    <scope>NUCLEOTIDE SEQUENCE [LARGE SCALE GENOMIC DNA]</scope>
    <source>
        <strain evidence="2 3">IL3000</strain>
    </source>
</reference>
<feature type="compositionally biased region" description="Polar residues" evidence="1">
    <location>
        <begin position="189"/>
        <end position="201"/>
    </location>
</feature>
<dbReference type="Proteomes" id="UP000000702">
    <property type="component" value="Unassembled WGS sequence"/>
</dbReference>
<feature type="compositionally biased region" description="Polar residues" evidence="1">
    <location>
        <begin position="243"/>
        <end position="260"/>
    </location>
</feature>
<feature type="region of interest" description="Disordered" evidence="1">
    <location>
        <begin position="189"/>
        <end position="442"/>
    </location>
</feature>
<feature type="region of interest" description="Disordered" evidence="1">
    <location>
        <begin position="906"/>
        <end position="928"/>
    </location>
</feature>